<comment type="similarity">
    <text evidence="1">Belongs to the glycosyl hydrolase 29 family.</text>
</comment>
<reference evidence="8" key="1">
    <citation type="submission" date="2022-09" db="EMBL/GenBank/DDBJ databases">
        <authorList>
            <person name="Yuan C."/>
            <person name="Ke Z."/>
        </authorList>
    </citation>
    <scope>NUCLEOTIDE SEQUENCE</scope>
    <source>
        <strain evidence="8">LB-8</strain>
    </source>
</reference>
<dbReference type="EMBL" id="JAOTIF010000036">
    <property type="protein sequence ID" value="MCU7552542.1"/>
    <property type="molecule type" value="Genomic_DNA"/>
</dbReference>
<dbReference type="PANTHER" id="PTHR10030">
    <property type="entry name" value="ALPHA-L-FUCOSIDASE"/>
    <property type="match status" value="1"/>
</dbReference>
<proteinExistence type="inferred from homology"/>
<evidence type="ECO:0000313" key="9">
    <source>
        <dbReference type="Proteomes" id="UP001155483"/>
    </source>
</evidence>
<dbReference type="InterPro" id="IPR008979">
    <property type="entry name" value="Galactose-bd-like_sf"/>
</dbReference>
<evidence type="ECO:0000256" key="2">
    <source>
        <dbReference type="ARBA" id="ARBA00012662"/>
    </source>
</evidence>
<dbReference type="SUPFAM" id="SSF49785">
    <property type="entry name" value="Galactose-binding domain-like"/>
    <property type="match status" value="1"/>
</dbReference>
<evidence type="ECO:0000259" key="6">
    <source>
        <dbReference type="Pfam" id="PF00754"/>
    </source>
</evidence>
<keyword evidence="3" id="KW-0732">Signal</keyword>
<dbReference type="RefSeq" id="WP_279299979.1">
    <property type="nucleotide sequence ID" value="NZ_JAOTIF010000036.1"/>
</dbReference>
<dbReference type="SMART" id="SM00812">
    <property type="entry name" value="Alpha_L_fucos"/>
    <property type="match status" value="1"/>
</dbReference>
<name>A0A9X2Y142_9BACT</name>
<dbReference type="InterPro" id="IPR057739">
    <property type="entry name" value="Glyco_hydro_29_N"/>
</dbReference>
<sequence length="483" mass="54352">MDIRDILKQRLVIVILTLLLAPGTMFAQHQGVKNALAVQSPAPFFPIPNTAQLRWHKAEYLMFVHFGMKTFYPSEDHMGYGMEDPQRFLPARFDARQWTAAAKAGGFNGIVLTSKHHDGFCNWQTQTTSHSVKASPWKNGKGDVVKEVADACRKANMQFGLYVSIIDKYFERNGATGYETYGDYYYAQVKELSTRYGKIDEYWFDGFNADKLKMDYPKIGRMIAAAQPEAVVYDSRVLVNTLPDRCLSWPGAHGAIQPDQNYRQLIGDTLRWYPNEPSIILQGNWFHNGKPAVGLRQMQDYYLGSVGYGVTALMNVSPNSDGLMDEATVDTLKELKHWVDQLHQQNPALFKKAQSLSGCRGNSAKYAASKVNDNNYDSYFASDDSVTTATIDIELGKPTKIDGFILQEYILLGQRVEDYSIECRVDGEWKPVFAGKKIGYKRIILAGRVSAKDVKFPVSDAVRLRINRAGASPLINNFQVISL</sequence>
<evidence type="ECO:0000256" key="4">
    <source>
        <dbReference type="ARBA" id="ARBA00022801"/>
    </source>
</evidence>
<organism evidence="8 9">
    <name type="scientific">Paraflavisolibacter caeni</name>
    <dbReference type="NCBI Taxonomy" id="2982496"/>
    <lineage>
        <taxon>Bacteria</taxon>
        <taxon>Pseudomonadati</taxon>
        <taxon>Bacteroidota</taxon>
        <taxon>Chitinophagia</taxon>
        <taxon>Chitinophagales</taxon>
        <taxon>Chitinophagaceae</taxon>
        <taxon>Paraflavisolibacter</taxon>
    </lineage>
</organism>
<evidence type="ECO:0000313" key="8">
    <source>
        <dbReference type="EMBL" id="MCU7552542.1"/>
    </source>
</evidence>
<dbReference type="AlphaFoldDB" id="A0A9X2Y142"/>
<feature type="domain" description="F5/8 type C" evidence="6">
    <location>
        <begin position="363"/>
        <end position="456"/>
    </location>
</feature>
<keyword evidence="5" id="KW-0326">Glycosidase</keyword>
<dbReference type="SUPFAM" id="SSF51445">
    <property type="entry name" value="(Trans)glycosidases"/>
    <property type="match status" value="1"/>
</dbReference>
<dbReference type="InterPro" id="IPR017853">
    <property type="entry name" value="GH"/>
</dbReference>
<keyword evidence="9" id="KW-1185">Reference proteome</keyword>
<dbReference type="EC" id="3.2.1.51" evidence="2"/>
<comment type="caution">
    <text evidence="8">The sequence shown here is derived from an EMBL/GenBank/DDBJ whole genome shotgun (WGS) entry which is preliminary data.</text>
</comment>
<dbReference type="GO" id="GO:0016139">
    <property type="term" value="P:glycoside catabolic process"/>
    <property type="evidence" value="ECO:0007669"/>
    <property type="project" value="TreeGrafter"/>
</dbReference>
<dbReference type="InterPro" id="IPR000933">
    <property type="entry name" value="Glyco_hydro_29"/>
</dbReference>
<dbReference type="GO" id="GO:0006004">
    <property type="term" value="P:fucose metabolic process"/>
    <property type="evidence" value="ECO:0007669"/>
    <property type="project" value="TreeGrafter"/>
</dbReference>
<dbReference type="PANTHER" id="PTHR10030:SF37">
    <property type="entry name" value="ALPHA-L-FUCOSIDASE-RELATED"/>
    <property type="match status" value="1"/>
</dbReference>
<evidence type="ECO:0000256" key="5">
    <source>
        <dbReference type="ARBA" id="ARBA00023295"/>
    </source>
</evidence>
<evidence type="ECO:0000256" key="1">
    <source>
        <dbReference type="ARBA" id="ARBA00007951"/>
    </source>
</evidence>
<evidence type="ECO:0000256" key="3">
    <source>
        <dbReference type="ARBA" id="ARBA00022729"/>
    </source>
</evidence>
<reference evidence="8" key="2">
    <citation type="submission" date="2023-04" db="EMBL/GenBank/DDBJ databases">
        <title>Paracnuella aquatica gen. nov., sp. nov., a member of the family Chitinophagaceae isolated from a hot spring.</title>
        <authorList>
            <person name="Wang C."/>
        </authorList>
    </citation>
    <scope>NUCLEOTIDE SEQUENCE</scope>
    <source>
        <strain evidence="8">LB-8</strain>
    </source>
</reference>
<feature type="domain" description="Glycoside hydrolase family 29 N-terminal" evidence="7">
    <location>
        <begin position="68"/>
        <end position="340"/>
    </location>
</feature>
<dbReference type="Pfam" id="PF00754">
    <property type="entry name" value="F5_F8_type_C"/>
    <property type="match status" value="1"/>
</dbReference>
<accession>A0A9X2Y142</accession>
<gene>
    <name evidence="8" type="ORF">OCK74_25715</name>
</gene>
<dbReference type="Gene3D" id="3.20.20.80">
    <property type="entry name" value="Glycosidases"/>
    <property type="match status" value="1"/>
</dbReference>
<keyword evidence="4" id="KW-0378">Hydrolase</keyword>
<dbReference type="Gene3D" id="2.60.120.260">
    <property type="entry name" value="Galactose-binding domain-like"/>
    <property type="match status" value="1"/>
</dbReference>
<evidence type="ECO:0000259" key="7">
    <source>
        <dbReference type="Pfam" id="PF01120"/>
    </source>
</evidence>
<dbReference type="GO" id="GO:0004560">
    <property type="term" value="F:alpha-L-fucosidase activity"/>
    <property type="evidence" value="ECO:0007669"/>
    <property type="project" value="InterPro"/>
</dbReference>
<dbReference type="Pfam" id="PF01120">
    <property type="entry name" value="Alpha_L_fucos"/>
    <property type="match status" value="1"/>
</dbReference>
<dbReference type="InterPro" id="IPR000421">
    <property type="entry name" value="FA58C"/>
</dbReference>
<dbReference type="Proteomes" id="UP001155483">
    <property type="component" value="Unassembled WGS sequence"/>
</dbReference>
<protein>
    <recommendedName>
        <fullName evidence="2">alpha-L-fucosidase</fullName>
        <ecNumber evidence="2">3.2.1.51</ecNumber>
    </recommendedName>
</protein>
<dbReference type="GO" id="GO:0005764">
    <property type="term" value="C:lysosome"/>
    <property type="evidence" value="ECO:0007669"/>
    <property type="project" value="TreeGrafter"/>
</dbReference>